<evidence type="ECO:0000256" key="1">
    <source>
        <dbReference type="SAM" id="MobiDB-lite"/>
    </source>
</evidence>
<keyword evidence="2" id="KW-0812">Transmembrane</keyword>
<feature type="compositionally biased region" description="Polar residues" evidence="1">
    <location>
        <begin position="595"/>
        <end position="607"/>
    </location>
</feature>
<dbReference type="EMBL" id="CAMXCT030001969">
    <property type="protein sequence ID" value="CAL4781884.1"/>
    <property type="molecule type" value="Genomic_DNA"/>
</dbReference>
<feature type="transmembrane region" description="Helical" evidence="2">
    <location>
        <begin position="35"/>
        <end position="58"/>
    </location>
</feature>
<dbReference type="Proteomes" id="UP001152797">
    <property type="component" value="Unassembled WGS sequence"/>
</dbReference>
<feature type="transmembrane region" description="Helical" evidence="2">
    <location>
        <begin position="159"/>
        <end position="188"/>
    </location>
</feature>
<accession>A0A9P1CP35</accession>
<evidence type="ECO:0000313" key="5">
    <source>
        <dbReference type="Proteomes" id="UP001152797"/>
    </source>
</evidence>
<keyword evidence="2" id="KW-0472">Membrane</keyword>
<evidence type="ECO:0000313" key="3">
    <source>
        <dbReference type="EMBL" id="CAI3994572.1"/>
    </source>
</evidence>
<evidence type="ECO:0000313" key="4">
    <source>
        <dbReference type="EMBL" id="CAL1147947.1"/>
    </source>
</evidence>
<proteinExistence type="predicted"/>
<evidence type="ECO:0000256" key="2">
    <source>
        <dbReference type="SAM" id="Phobius"/>
    </source>
</evidence>
<feature type="transmembrane region" description="Helical" evidence="2">
    <location>
        <begin position="112"/>
        <end position="139"/>
    </location>
</feature>
<feature type="transmembrane region" description="Helical" evidence="2">
    <location>
        <begin position="310"/>
        <end position="328"/>
    </location>
</feature>
<reference evidence="4" key="2">
    <citation type="submission" date="2024-04" db="EMBL/GenBank/DDBJ databases">
        <authorList>
            <person name="Chen Y."/>
            <person name="Shah S."/>
            <person name="Dougan E. K."/>
            <person name="Thang M."/>
            <person name="Chan C."/>
        </authorList>
    </citation>
    <scope>NUCLEOTIDE SEQUENCE [LARGE SCALE GENOMIC DNA]</scope>
</reference>
<dbReference type="OrthoDB" id="415643at2759"/>
<protein>
    <submittedName>
        <fullName evidence="3">Uncharacterized protein</fullName>
    </submittedName>
</protein>
<feature type="region of interest" description="Disordered" evidence="1">
    <location>
        <begin position="568"/>
        <end position="607"/>
    </location>
</feature>
<feature type="compositionally biased region" description="Basic and acidic residues" evidence="1">
    <location>
        <begin position="571"/>
        <end position="594"/>
    </location>
</feature>
<reference evidence="3" key="1">
    <citation type="submission" date="2022-10" db="EMBL/GenBank/DDBJ databases">
        <authorList>
            <person name="Chen Y."/>
            <person name="Dougan E. K."/>
            <person name="Chan C."/>
            <person name="Rhodes N."/>
            <person name="Thang M."/>
        </authorList>
    </citation>
    <scope>NUCLEOTIDE SEQUENCE</scope>
</reference>
<comment type="caution">
    <text evidence="3">The sequence shown here is derived from an EMBL/GenBank/DDBJ whole genome shotgun (WGS) entry which is preliminary data.</text>
</comment>
<feature type="transmembrane region" description="Helical" evidence="2">
    <location>
        <begin position="78"/>
        <end position="100"/>
    </location>
</feature>
<keyword evidence="2" id="KW-1133">Transmembrane helix</keyword>
<keyword evidence="5" id="KW-1185">Reference proteome</keyword>
<name>A0A9P1CP35_9DINO</name>
<dbReference type="AlphaFoldDB" id="A0A9P1CP35"/>
<gene>
    <name evidence="3" type="ORF">C1SCF055_LOCUS21213</name>
</gene>
<sequence length="607" mass="68045">MPWLHSFQSVVELGFFPTMDRLTAASPETIFQRTLICWSMIAVSAAVALLMVGIRSWLRGPVAADYDDSEFYTKDVMFVAYHVTVVYAVLGIGVFAGLTGRVHLQSGMPFDFYLLAVFEALSCTVVNAFWANVQCIHVIEALLPLGERFDLLRDATTVAAFLCADTVVSCCGAFLIVASTVLANLIVYSRRDDLRQLRREFWKQALPLNFQTPKAPAAGAEAYAYSLLATCSSYTLAETSDNDGPAAENSCCQWLESQLRHYSDKALSECLCIAGNATSNARQVSMIYEQIPQAFISTAVLLTMEEFSPIILLCALLAWFQIILMYSLRPCILCLQARNGMQWSNVSGNDMFQARRSLFWRSEPGRAALKHILLHKGLDHKERKVAAQELGQEIRVEVGTLPSKSTSRPVFHSNTLYKEQAAIFKRLLEQDEEELLRTFSEEADVFIDDDDHHNMEKGIVQSKKWSMVAILLNHVGGANVNYCGLTEKIFVEELFPKLKKELGLTYLNLNDNRGLCETQDGVSKLTTFMKQCPRLKTLKLKRSIANEDSKKKLLQEWAKHRRVDIAGLELEDTKPTQRTKKSEDTGKSFGDKAKSWSSMPSESQGDA</sequence>
<dbReference type="EMBL" id="CAMXCT020001969">
    <property type="protein sequence ID" value="CAL1147947.1"/>
    <property type="molecule type" value="Genomic_DNA"/>
</dbReference>
<organism evidence="3">
    <name type="scientific">Cladocopium goreaui</name>
    <dbReference type="NCBI Taxonomy" id="2562237"/>
    <lineage>
        <taxon>Eukaryota</taxon>
        <taxon>Sar</taxon>
        <taxon>Alveolata</taxon>
        <taxon>Dinophyceae</taxon>
        <taxon>Suessiales</taxon>
        <taxon>Symbiodiniaceae</taxon>
        <taxon>Cladocopium</taxon>
    </lineage>
</organism>
<dbReference type="EMBL" id="CAMXCT010001969">
    <property type="protein sequence ID" value="CAI3994572.1"/>
    <property type="molecule type" value="Genomic_DNA"/>
</dbReference>
<dbReference type="SUPFAM" id="SSF52047">
    <property type="entry name" value="RNI-like"/>
    <property type="match status" value="1"/>
</dbReference>